<dbReference type="RefSeq" id="WP_338602836.1">
    <property type="nucleotide sequence ID" value="NZ_CP146016.1"/>
</dbReference>
<evidence type="ECO:0000259" key="4">
    <source>
        <dbReference type="Pfam" id="PF22335"/>
    </source>
</evidence>
<dbReference type="Gene3D" id="3.30.70.270">
    <property type="match status" value="1"/>
</dbReference>
<evidence type="ECO:0000256" key="2">
    <source>
        <dbReference type="ARBA" id="ARBA00023118"/>
    </source>
</evidence>
<evidence type="ECO:0000313" key="5">
    <source>
        <dbReference type="EMBL" id="WWQ61073.1"/>
    </source>
</evidence>
<dbReference type="PANTHER" id="PTHR36528:SF1">
    <property type="entry name" value="CRISPR SYSTEM SINGLE-STRAND-SPECIFIC DEOXYRIBONUCLEASE CAS10_CSM1 (SUBTYPE III-A)"/>
    <property type="match status" value="1"/>
</dbReference>
<dbReference type="EMBL" id="CP146016">
    <property type="protein sequence ID" value="WWQ61073.1"/>
    <property type="molecule type" value="Genomic_DNA"/>
</dbReference>
<reference evidence="5 6" key="1">
    <citation type="submission" date="2024-02" db="EMBL/GenBank/DDBJ databases">
        <title>STSV induces naive adaptation in Sulfolobus.</title>
        <authorList>
            <person name="Xiang X."/>
            <person name="Song M."/>
        </authorList>
    </citation>
    <scope>NUCLEOTIDE SEQUENCE [LARGE SCALE GENOMIC DNA]</scope>
    <source>
        <strain evidence="5 6">RT2</strain>
    </source>
</reference>
<accession>A0AAX4L1H6</accession>
<name>A0AAX4L1H6_9CREN</name>
<dbReference type="Proteomes" id="UP001432202">
    <property type="component" value="Chromosome"/>
</dbReference>
<dbReference type="GO" id="GO:0051607">
    <property type="term" value="P:defense response to virus"/>
    <property type="evidence" value="ECO:0007669"/>
    <property type="project" value="UniProtKB-KW"/>
</dbReference>
<dbReference type="PANTHER" id="PTHR36528">
    <property type="entry name" value="CRISPR SYSTEM SINGLE-STRAND-SPECIFIC DEOXYRIBONUCLEASE CAS10/CSM1 (SUBTYPE III-A)"/>
    <property type="match status" value="1"/>
</dbReference>
<keyword evidence="1" id="KW-0547">Nucleotide-binding</keyword>
<keyword evidence="6" id="KW-1185">Reference proteome</keyword>
<evidence type="ECO:0000256" key="1">
    <source>
        <dbReference type="ARBA" id="ARBA00022741"/>
    </source>
</evidence>
<dbReference type="InterPro" id="IPR052117">
    <property type="entry name" value="Cas10/Csm1_subtype-III-A"/>
</dbReference>
<dbReference type="Pfam" id="PF22335">
    <property type="entry name" value="Cas10-Cmr2_palm2"/>
    <property type="match status" value="1"/>
</dbReference>
<dbReference type="InterPro" id="IPR054767">
    <property type="entry name" value="Cas10-Cmr2_palm2"/>
</dbReference>
<protein>
    <submittedName>
        <fullName evidence="5">HD domain-containing protein</fullName>
    </submittedName>
</protein>
<gene>
    <name evidence="5" type="ORF">V6M85_03035</name>
</gene>
<sequence>MVLRGKLVLPDFEVKFVKWDAEKLKNEIINILVGFENISCELANNEQEIALNIYADMLSLLYKAPMIISHAPYKSSGYYISTAYEYFFTYVILRHLKKIDVNNDLEEILSILEDGRKVLKELFSYVNTLRDIYEALLNTPSDTRPGYNFTSLASHLQLSSILVWLVQQSSVDLNYLRIAALLHDIGKLILPERHVTGSSEILDKVIERSQCLKSYLSRVKEIVEGHHSNLNTILTIADRLAASADRLSKVVEFGLNKENLSIKECYSSKVNSYECIEKHGEKEYSEASKILYKYVLASLQNIEKTIKEEADAKFFEYLKISDDILKATSSFKNEDQKEDEKKKPIGYLAYIDFPGIQKFITNFPNLRDMSFASLLVDFLTTVYSFMLLDNEFSKRGKSRIPAEALLSGYGGHSFIVIRSDITNEDNKEEFIRNIIVNNRELEKLDLKLNVKVVEFAYDNYVRNYNEIWDSIISKQYDRYLVNYTENVYSLGLHRVCDNCGIRPAVDTDENQYLCDRCYLIRKLSKKRGFYARVNSQYMLQNGKTIHSYEFAKKYFGDEYQEYAMEFIAGNKSKEDNKYISLIKADGNRAGFIFKTCATFSDYVDRSFRLDYGIKKAFYETINELAEENEDLASRILSGVLYLGGDDIMILAPSIVAVPFSVTLFSKAEEYTGFTFKVGIISVKPDHPIQFAYRAVNELMESSKIARANKSSLACMVFSSTLATDNVILTEINRYKRKGGDNLMVVSNDLSDVRELLELLKVVLSNSSTSEPNFFKIISNIYNEDNKELVRDSLRPLENLVSYAESNLGTSKYFLGTLAYIITRKAKTEDNYERELINLLLKNLSEKEWNIPLYDYYFIVKSLRVGVGGY</sequence>
<evidence type="ECO:0000259" key="3">
    <source>
        <dbReference type="Pfam" id="PF01966"/>
    </source>
</evidence>
<dbReference type="InterPro" id="IPR006674">
    <property type="entry name" value="HD_domain"/>
</dbReference>
<dbReference type="InterPro" id="IPR043128">
    <property type="entry name" value="Rev_trsase/Diguanyl_cyclase"/>
</dbReference>
<organism evidence="5 6">
    <name type="scientific">Sulfolobus tengchongensis</name>
    <dbReference type="NCBI Taxonomy" id="207809"/>
    <lineage>
        <taxon>Archaea</taxon>
        <taxon>Thermoproteota</taxon>
        <taxon>Thermoprotei</taxon>
        <taxon>Sulfolobales</taxon>
        <taxon>Sulfolobaceae</taxon>
        <taxon>Sulfolobus</taxon>
    </lineage>
</organism>
<dbReference type="Gene3D" id="1.10.3210.10">
    <property type="entry name" value="Hypothetical protein af1432"/>
    <property type="match status" value="1"/>
</dbReference>
<proteinExistence type="predicted"/>
<dbReference type="AlphaFoldDB" id="A0AAX4L1H6"/>
<feature type="domain" description="Cas10/Cmr2 second palm" evidence="4">
    <location>
        <begin position="578"/>
        <end position="711"/>
    </location>
</feature>
<evidence type="ECO:0000313" key="6">
    <source>
        <dbReference type="Proteomes" id="UP001432202"/>
    </source>
</evidence>
<keyword evidence="2" id="KW-0051">Antiviral defense</keyword>
<dbReference type="GO" id="GO:0000166">
    <property type="term" value="F:nucleotide binding"/>
    <property type="evidence" value="ECO:0007669"/>
    <property type="project" value="UniProtKB-KW"/>
</dbReference>
<dbReference type="GeneID" id="89335709"/>
<dbReference type="Pfam" id="PF01966">
    <property type="entry name" value="HD"/>
    <property type="match status" value="1"/>
</dbReference>
<feature type="domain" description="HD" evidence="3">
    <location>
        <begin position="160"/>
        <end position="248"/>
    </location>
</feature>
<dbReference type="SUPFAM" id="SSF109604">
    <property type="entry name" value="HD-domain/PDEase-like"/>
    <property type="match status" value="1"/>
</dbReference>